<dbReference type="Gene3D" id="1.20.1250.20">
    <property type="entry name" value="MFS general substrate transporter like domains"/>
    <property type="match status" value="2"/>
</dbReference>
<keyword evidence="2 5" id="KW-1133">Transmembrane helix</keyword>
<evidence type="ECO:0000313" key="7">
    <source>
        <dbReference type="EMBL" id="UXN70427.1"/>
    </source>
</evidence>
<feature type="transmembrane region" description="Helical" evidence="5">
    <location>
        <begin position="288"/>
        <end position="312"/>
    </location>
</feature>
<dbReference type="InterPro" id="IPR036259">
    <property type="entry name" value="MFS_trans_sf"/>
</dbReference>
<sequence>MASVIKIYALFLGSALLMFGGGLQGLLLSVRGAEEGFSLLSLGLIGTGWSVGFVAGSITVPLIVRKVGHIRAFSVMAAIGTVTILLNLLLINDLSWILLRALSGFCFAGAAMIVESWLNEVAENKSRGTIFSIYVTINMAASTLGQIAMSVTGTAGYVPFVLGAISFICAVLPTALTSSPQPRPLASAKIDVLLLYRTSPVAAIAAFSVGMANGAFGTLAPVYGYERGLDASGIALLFAVAAILGAVAQIPFGRLSDRIDRRLVLIGLAGSASVVGALTVLINPEAGWMMYVLFAAYGFAANPIYAVAVAHANDFAKDGDFAKIAGGMLLILGIGLAIGPAVASMIMGAWSPVGLFVITALFHALLAVTAYLRMRVRKSVDASDRAPFQAMGNDRQVTPESIVLDPRADSDDYEMPGDEAPVPEELASSGETGNVQDGKI</sequence>
<feature type="transmembrane region" description="Helical" evidence="5">
    <location>
        <begin position="157"/>
        <end position="179"/>
    </location>
</feature>
<evidence type="ECO:0000256" key="1">
    <source>
        <dbReference type="ARBA" id="ARBA00022692"/>
    </source>
</evidence>
<feature type="transmembrane region" description="Helical" evidence="5">
    <location>
        <begin position="231"/>
        <end position="251"/>
    </location>
</feature>
<dbReference type="InterPro" id="IPR047200">
    <property type="entry name" value="MFS_YcaD-like"/>
</dbReference>
<feature type="transmembrane region" description="Helical" evidence="5">
    <location>
        <begin position="263"/>
        <end position="282"/>
    </location>
</feature>
<evidence type="ECO:0000256" key="3">
    <source>
        <dbReference type="ARBA" id="ARBA00023136"/>
    </source>
</evidence>
<dbReference type="PANTHER" id="PTHR23521:SF3">
    <property type="entry name" value="MFS TRANSPORTER"/>
    <property type="match status" value="1"/>
</dbReference>
<proteinExistence type="predicted"/>
<keyword evidence="8" id="KW-1185">Reference proteome</keyword>
<name>A0ABY6CE83_9HYPH</name>
<gene>
    <name evidence="7" type="ORF">N8A98_04310</name>
</gene>
<feature type="transmembrane region" description="Helical" evidence="5">
    <location>
        <begin position="353"/>
        <end position="372"/>
    </location>
</feature>
<dbReference type="CDD" id="cd17477">
    <property type="entry name" value="MFS_YcaD_like"/>
    <property type="match status" value="1"/>
</dbReference>
<feature type="transmembrane region" description="Helical" evidence="5">
    <location>
        <begin position="39"/>
        <end position="60"/>
    </location>
</feature>
<dbReference type="Proteomes" id="UP001061862">
    <property type="component" value="Chromosome"/>
</dbReference>
<protein>
    <submittedName>
        <fullName evidence="7">MFS transporter</fullName>
    </submittedName>
</protein>
<feature type="transmembrane region" description="Helical" evidence="5">
    <location>
        <begin position="7"/>
        <end position="27"/>
    </location>
</feature>
<feature type="compositionally biased region" description="Polar residues" evidence="4">
    <location>
        <begin position="429"/>
        <end position="440"/>
    </location>
</feature>
<organism evidence="7 8">
    <name type="scientific">Devosia neptuniae</name>
    <dbReference type="NCBI Taxonomy" id="191302"/>
    <lineage>
        <taxon>Bacteria</taxon>
        <taxon>Pseudomonadati</taxon>
        <taxon>Pseudomonadota</taxon>
        <taxon>Alphaproteobacteria</taxon>
        <taxon>Hyphomicrobiales</taxon>
        <taxon>Devosiaceae</taxon>
        <taxon>Devosia</taxon>
    </lineage>
</organism>
<keyword evidence="1 5" id="KW-0812">Transmembrane</keyword>
<evidence type="ECO:0000313" key="8">
    <source>
        <dbReference type="Proteomes" id="UP001061862"/>
    </source>
</evidence>
<dbReference type="PANTHER" id="PTHR23521">
    <property type="entry name" value="TRANSPORTER MFS SUPERFAMILY"/>
    <property type="match status" value="1"/>
</dbReference>
<accession>A0ABY6CE83</accession>
<keyword evidence="3 5" id="KW-0472">Membrane</keyword>
<feature type="transmembrane region" description="Helical" evidence="5">
    <location>
        <begin position="130"/>
        <end position="151"/>
    </location>
</feature>
<evidence type="ECO:0000256" key="2">
    <source>
        <dbReference type="ARBA" id="ARBA00022989"/>
    </source>
</evidence>
<evidence type="ECO:0000259" key="6">
    <source>
        <dbReference type="PROSITE" id="PS50850"/>
    </source>
</evidence>
<dbReference type="PROSITE" id="PS50850">
    <property type="entry name" value="MFS"/>
    <property type="match status" value="1"/>
</dbReference>
<feature type="transmembrane region" description="Helical" evidence="5">
    <location>
        <begin position="72"/>
        <end position="91"/>
    </location>
</feature>
<dbReference type="InterPro" id="IPR011701">
    <property type="entry name" value="MFS"/>
</dbReference>
<dbReference type="RefSeq" id="WP_262169471.1">
    <property type="nucleotide sequence ID" value="NZ_CP104965.1"/>
</dbReference>
<evidence type="ECO:0000256" key="5">
    <source>
        <dbReference type="SAM" id="Phobius"/>
    </source>
</evidence>
<feature type="region of interest" description="Disordered" evidence="4">
    <location>
        <begin position="390"/>
        <end position="440"/>
    </location>
</feature>
<feature type="transmembrane region" description="Helical" evidence="5">
    <location>
        <begin position="324"/>
        <end position="347"/>
    </location>
</feature>
<feature type="transmembrane region" description="Helical" evidence="5">
    <location>
        <begin position="97"/>
        <end position="118"/>
    </location>
</feature>
<evidence type="ECO:0000256" key="4">
    <source>
        <dbReference type="SAM" id="MobiDB-lite"/>
    </source>
</evidence>
<dbReference type="SUPFAM" id="SSF103473">
    <property type="entry name" value="MFS general substrate transporter"/>
    <property type="match status" value="1"/>
</dbReference>
<feature type="domain" description="Major facilitator superfamily (MFS) profile" evidence="6">
    <location>
        <begin position="6"/>
        <end position="378"/>
    </location>
</feature>
<reference evidence="7 8" key="1">
    <citation type="submission" date="2022-09" db="EMBL/GenBank/DDBJ databases">
        <title>Interaction between co-microsymbionts with complementary sets of symbiotic genes in legume-rhizobium systems.</title>
        <authorList>
            <person name="Safronova V."/>
            <person name="Sazanova A."/>
            <person name="Afonin A."/>
            <person name="Chirak E."/>
        </authorList>
    </citation>
    <scope>NUCLEOTIDE SEQUENCE [LARGE SCALE GENOMIC DNA]</scope>
    <source>
        <strain evidence="7 8">A18/4-1</strain>
    </source>
</reference>
<dbReference type="Pfam" id="PF07690">
    <property type="entry name" value="MFS_1"/>
    <property type="match status" value="1"/>
</dbReference>
<dbReference type="InterPro" id="IPR020846">
    <property type="entry name" value="MFS_dom"/>
</dbReference>
<feature type="transmembrane region" description="Helical" evidence="5">
    <location>
        <begin position="200"/>
        <end position="225"/>
    </location>
</feature>
<dbReference type="EMBL" id="CP104965">
    <property type="protein sequence ID" value="UXN70427.1"/>
    <property type="molecule type" value="Genomic_DNA"/>
</dbReference>